<comment type="caution">
    <text evidence="2">The sequence shown here is derived from an EMBL/GenBank/DDBJ whole genome shotgun (WGS) entry which is preliminary data.</text>
</comment>
<keyword evidence="3" id="KW-1185">Reference proteome</keyword>
<dbReference type="AlphaFoldDB" id="A0AAV8YP07"/>
<gene>
    <name evidence="2" type="ORF">NQ318_004149</name>
</gene>
<evidence type="ECO:0000313" key="2">
    <source>
        <dbReference type="EMBL" id="KAJ8952602.1"/>
    </source>
</evidence>
<feature type="region of interest" description="Disordered" evidence="1">
    <location>
        <begin position="58"/>
        <end position="159"/>
    </location>
</feature>
<reference evidence="2" key="1">
    <citation type="journal article" date="2023" name="Insect Mol. Biol.">
        <title>Genome sequencing provides insights into the evolution of gene families encoding plant cell wall-degrading enzymes in longhorned beetles.</title>
        <authorList>
            <person name="Shin N.R."/>
            <person name="Okamura Y."/>
            <person name="Kirsch R."/>
            <person name="Pauchet Y."/>
        </authorList>
    </citation>
    <scope>NUCLEOTIDE SEQUENCE</scope>
    <source>
        <strain evidence="2">AMC_N1</strain>
    </source>
</reference>
<sequence length="159" mass="18660">MTAMYVAVGVVVRKKTRTRRPSSRKIGTERTAQMMSKSARVLAALRAPHFFGRLREFRSPNKHLRKDLHDGNFSTTPIRLEKKSDSKRMKSDDRRMNDDGRRTVRSQNDDDRRTVRRQKGERKSDGKRMNGGDRRTNDDDKRTETRRRGVIRKFASLNK</sequence>
<dbReference type="Proteomes" id="UP001162162">
    <property type="component" value="Unassembled WGS sequence"/>
</dbReference>
<dbReference type="EMBL" id="JAPWTK010000066">
    <property type="protein sequence ID" value="KAJ8952602.1"/>
    <property type="molecule type" value="Genomic_DNA"/>
</dbReference>
<proteinExistence type="predicted"/>
<feature type="compositionally biased region" description="Basic and acidic residues" evidence="1">
    <location>
        <begin position="121"/>
        <end position="147"/>
    </location>
</feature>
<accession>A0AAV8YP07</accession>
<evidence type="ECO:0000313" key="3">
    <source>
        <dbReference type="Proteomes" id="UP001162162"/>
    </source>
</evidence>
<organism evidence="2 3">
    <name type="scientific">Aromia moschata</name>
    <dbReference type="NCBI Taxonomy" id="1265417"/>
    <lineage>
        <taxon>Eukaryota</taxon>
        <taxon>Metazoa</taxon>
        <taxon>Ecdysozoa</taxon>
        <taxon>Arthropoda</taxon>
        <taxon>Hexapoda</taxon>
        <taxon>Insecta</taxon>
        <taxon>Pterygota</taxon>
        <taxon>Neoptera</taxon>
        <taxon>Endopterygota</taxon>
        <taxon>Coleoptera</taxon>
        <taxon>Polyphaga</taxon>
        <taxon>Cucujiformia</taxon>
        <taxon>Chrysomeloidea</taxon>
        <taxon>Cerambycidae</taxon>
        <taxon>Cerambycinae</taxon>
        <taxon>Callichromatini</taxon>
        <taxon>Aromia</taxon>
    </lineage>
</organism>
<feature type="compositionally biased region" description="Basic and acidic residues" evidence="1">
    <location>
        <begin position="79"/>
        <end position="113"/>
    </location>
</feature>
<protein>
    <submittedName>
        <fullName evidence="2">Uncharacterized protein</fullName>
    </submittedName>
</protein>
<evidence type="ECO:0000256" key="1">
    <source>
        <dbReference type="SAM" id="MobiDB-lite"/>
    </source>
</evidence>
<name>A0AAV8YP07_9CUCU</name>